<dbReference type="GO" id="GO:0006310">
    <property type="term" value="P:DNA recombination"/>
    <property type="evidence" value="ECO:0007669"/>
    <property type="project" value="InterPro"/>
</dbReference>
<feature type="domain" description="Single-stranded-DNA-specific exonuclease RecJ C-terminal" evidence="9">
    <location>
        <begin position="571"/>
        <end position="769"/>
    </location>
</feature>
<dbReference type="Pfam" id="PF02272">
    <property type="entry name" value="DHHA1"/>
    <property type="match status" value="1"/>
</dbReference>
<dbReference type="AlphaFoldDB" id="W1Q5R3"/>
<comment type="similarity">
    <text evidence="1">Belongs to the RecJ family.</text>
</comment>
<dbReference type="Pfam" id="PF01368">
    <property type="entry name" value="DHH"/>
    <property type="match status" value="1"/>
</dbReference>
<evidence type="ECO:0000259" key="8">
    <source>
        <dbReference type="Pfam" id="PF02272"/>
    </source>
</evidence>
<dbReference type="InterPro" id="IPR018779">
    <property type="entry name" value="RecJ_C"/>
</dbReference>
<reference evidence="11" key="1">
    <citation type="submission" date="2013-06" db="EMBL/GenBank/DDBJ databases">
        <authorList>
            <person name="Weinstock G."/>
            <person name="Sodergren E."/>
            <person name="Clifton S."/>
            <person name="Fulton L."/>
            <person name="Fulton B."/>
            <person name="Courtney L."/>
            <person name="Fronick C."/>
            <person name="Harrison M."/>
            <person name="Strong C."/>
            <person name="Farmer C."/>
            <person name="Delahaunty K."/>
            <person name="Markovic C."/>
            <person name="Hall O."/>
            <person name="Minx P."/>
            <person name="Tomlinson C."/>
            <person name="Mitreva M."/>
            <person name="Nelson J."/>
            <person name="Hou S."/>
            <person name="Wollam A."/>
            <person name="Pepin K.H."/>
            <person name="Johnson M."/>
            <person name="Bhonagiri V."/>
            <person name="Nash W.E."/>
            <person name="Warren W."/>
            <person name="Chinwalla A."/>
            <person name="Mardis E.R."/>
            <person name="Wilson R.K."/>
        </authorList>
    </citation>
    <scope>NUCLEOTIDE SEQUENCE [LARGE SCALE GENOMIC DNA]</scope>
    <source>
        <strain evidence="11">ATCC 49176</strain>
    </source>
</reference>
<feature type="coiled-coil region" evidence="6">
    <location>
        <begin position="304"/>
        <end position="331"/>
    </location>
</feature>
<evidence type="ECO:0000256" key="5">
    <source>
        <dbReference type="ARBA" id="ARBA00022839"/>
    </source>
</evidence>
<keyword evidence="6" id="KW-0175">Coiled coil</keyword>
<dbReference type="PANTHER" id="PTHR30255:SF2">
    <property type="entry name" value="SINGLE-STRANDED-DNA-SPECIFIC EXONUCLEASE RECJ"/>
    <property type="match status" value="1"/>
</dbReference>
<dbReference type="GO" id="GO:0006281">
    <property type="term" value="P:DNA repair"/>
    <property type="evidence" value="ECO:0007669"/>
    <property type="project" value="InterPro"/>
</dbReference>
<dbReference type="InterPro" id="IPR041122">
    <property type="entry name" value="RecJ_OB"/>
</dbReference>
<dbReference type="SUPFAM" id="SSF64182">
    <property type="entry name" value="DHH phosphoesterases"/>
    <property type="match status" value="1"/>
</dbReference>
<feature type="domain" description="DDH" evidence="7">
    <location>
        <begin position="87"/>
        <end position="230"/>
    </location>
</feature>
<dbReference type="InterPro" id="IPR038763">
    <property type="entry name" value="DHH_sf"/>
</dbReference>
<evidence type="ECO:0000313" key="12">
    <source>
        <dbReference type="Proteomes" id="UP000019050"/>
    </source>
</evidence>
<dbReference type="eggNOG" id="COG0608">
    <property type="taxonomic scope" value="Bacteria"/>
</dbReference>
<dbReference type="NCBIfam" id="TIGR00644">
    <property type="entry name" value="recJ"/>
    <property type="match status" value="1"/>
</dbReference>
<dbReference type="GO" id="GO:0003676">
    <property type="term" value="F:nucleic acid binding"/>
    <property type="evidence" value="ECO:0007669"/>
    <property type="project" value="InterPro"/>
</dbReference>
<dbReference type="Pfam" id="PF17768">
    <property type="entry name" value="RecJ_OB"/>
    <property type="match status" value="1"/>
</dbReference>
<dbReference type="Gene3D" id="3.10.310.30">
    <property type="match status" value="1"/>
</dbReference>
<dbReference type="InterPro" id="IPR003156">
    <property type="entry name" value="DHHA1_dom"/>
</dbReference>
<gene>
    <name evidence="11" type="ORF">GCWU000182_001370</name>
</gene>
<evidence type="ECO:0000313" key="11">
    <source>
        <dbReference type="EMBL" id="ESK65209.1"/>
    </source>
</evidence>
<feature type="domain" description="DHHA1" evidence="8">
    <location>
        <begin position="349"/>
        <end position="440"/>
    </location>
</feature>
<comment type="caution">
    <text evidence="11">The sequence shown here is derived from an EMBL/GenBank/DDBJ whole genome shotgun (WGS) entry which is preliminary data.</text>
</comment>
<dbReference type="GO" id="GO:0008409">
    <property type="term" value="F:5'-3' exonuclease activity"/>
    <property type="evidence" value="ECO:0007669"/>
    <property type="project" value="InterPro"/>
</dbReference>
<dbReference type="Pfam" id="PF10141">
    <property type="entry name" value="ssDNA-exonuc_C"/>
    <property type="match status" value="1"/>
</dbReference>
<evidence type="ECO:0000259" key="10">
    <source>
        <dbReference type="Pfam" id="PF17768"/>
    </source>
</evidence>
<dbReference type="STRING" id="592010.GCWU000182_001370"/>
<organism evidence="11 12">
    <name type="scientific">Abiotrophia defectiva ATCC 49176</name>
    <dbReference type="NCBI Taxonomy" id="592010"/>
    <lineage>
        <taxon>Bacteria</taxon>
        <taxon>Bacillati</taxon>
        <taxon>Bacillota</taxon>
        <taxon>Bacilli</taxon>
        <taxon>Lactobacillales</taxon>
        <taxon>Aerococcaceae</taxon>
        <taxon>Abiotrophia</taxon>
    </lineage>
</organism>
<evidence type="ECO:0000256" key="1">
    <source>
        <dbReference type="ARBA" id="ARBA00005915"/>
    </source>
</evidence>
<evidence type="ECO:0000256" key="3">
    <source>
        <dbReference type="ARBA" id="ARBA00022722"/>
    </source>
</evidence>
<evidence type="ECO:0000256" key="4">
    <source>
        <dbReference type="ARBA" id="ARBA00022801"/>
    </source>
</evidence>
<keyword evidence="5 11" id="KW-0269">Exonuclease</keyword>
<dbReference type="Proteomes" id="UP000019050">
    <property type="component" value="Unassembled WGS sequence"/>
</dbReference>
<dbReference type="RefSeq" id="WP_023392012.1">
    <property type="nucleotide sequence ID" value="NZ_KI535340.1"/>
</dbReference>
<dbReference type="InterPro" id="IPR001667">
    <property type="entry name" value="DDH_dom"/>
</dbReference>
<accession>W1Q5R3</accession>
<proteinExistence type="inferred from homology"/>
<evidence type="ECO:0000259" key="7">
    <source>
        <dbReference type="Pfam" id="PF01368"/>
    </source>
</evidence>
<keyword evidence="3" id="KW-0540">Nuclease</keyword>
<dbReference type="InterPro" id="IPR004610">
    <property type="entry name" value="RecJ"/>
</dbReference>
<keyword evidence="4" id="KW-0378">Hydrolase</keyword>
<dbReference type="GeneID" id="84817873"/>
<feature type="domain" description="RecJ OB" evidence="10">
    <location>
        <begin position="456"/>
        <end position="562"/>
    </location>
</feature>
<dbReference type="InterPro" id="IPR051673">
    <property type="entry name" value="SSDNA_exonuclease_RecJ"/>
</dbReference>
<dbReference type="PANTHER" id="PTHR30255">
    <property type="entry name" value="SINGLE-STRANDED-DNA-SPECIFIC EXONUCLEASE RECJ"/>
    <property type="match status" value="1"/>
</dbReference>
<dbReference type="Gene3D" id="3.90.1640.30">
    <property type="match status" value="1"/>
</dbReference>
<name>W1Q5R3_ABIDE</name>
<dbReference type="OrthoDB" id="9809852at2"/>
<evidence type="ECO:0000256" key="6">
    <source>
        <dbReference type="SAM" id="Coils"/>
    </source>
</evidence>
<protein>
    <recommendedName>
        <fullName evidence="2">Single-stranded-DNA-specific exonuclease RecJ</fullName>
    </recommendedName>
</protein>
<keyword evidence="12" id="KW-1185">Reference proteome</keyword>
<evidence type="ECO:0000259" key="9">
    <source>
        <dbReference type="Pfam" id="PF10141"/>
    </source>
</evidence>
<dbReference type="EMBL" id="ACIN03000013">
    <property type="protein sequence ID" value="ESK65209.1"/>
    <property type="molecule type" value="Genomic_DNA"/>
</dbReference>
<evidence type="ECO:0000256" key="2">
    <source>
        <dbReference type="ARBA" id="ARBA00019841"/>
    </source>
</evidence>
<sequence length="777" mass="86796">MNLTHYEWQYRSLPDDWQDKVAEWQQAGLGYSDTFLRLCLARGLETLEEIKNATNQMPQTFHDAFLLYDMERAVERIQAAIEDQEVILIYGDYDADGITSTLILYETLEMLGARVIYYVPNRLVDGYGPNLARYQDFVNQGVQLILTCDNGVAGFEAIKWAMQAGVDVIVTDHHEVQATLPSAYAVVHPRHPQGHYPFPDLSGAGVALKLATALLGEVPTELVELAAIGTVSDVVSLRDENRTIVLSGLQLMRDTMRIGLRLMLEEEQVDMENMTADTIGFTIGPRLNAIGRLGDPTPALELLKTQDEEEAQELLALINEKNQERKDLVAKIMDQVSQRLGQGPIPHIIIESDPSWPAGVVGIVAGRLSEHYQRPALIFQYQADEGQYKGSGRSTEAVHLFDWLTDIKEHLAQFGGHAQAAGMTVAQDQWQEFVSALQAKAQVQTDIGTRKAPLTIDLSLKLGEVGTDFIQEVQLLGPFGMDNDKPVFAIEEAKINQMRLIGTNGQHAKLVLGQDGQELNAIGFDFADRMRDRQVGDSLTAVGHLDLNKWQNRISPQLLLSDIGVSGAAWYDWRASGQQGRLWQLDQVVYVCQREAVKAQVSSRLQPGSGLMTYQEAQEANLANYQGLVLLEPPKQMSDLDQIVLSQDWQAFYLVLYAKESKYLAGLPQRADFAKLYRWLVSQEPFNLRARLAEISQGLAINPVQLKLMFHVFYEAGFVSIEEGQVAVQDASRHQNTNLEETAAYRAYQAAMDSEEALVFATLEQIKEYVKKLGVKS</sequence>
<dbReference type="HOGENOM" id="CLU_009736_4_1_9"/>